<keyword evidence="3" id="KW-1185">Reference proteome</keyword>
<dbReference type="Proteomes" id="UP000305906">
    <property type="component" value="Unassembled WGS sequence"/>
</dbReference>
<keyword evidence="1" id="KW-0472">Membrane</keyword>
<protein>
    <submittedName>
        <fullName evidence="2">Uncharacterized protein</fullName>
    </submittedName>
</protein>
<organism evidence="2 3">
    <name type="scientific">Streptomyces montanus</name>
    <dbReference type="NCBI Taxonomy" id="2580423"/>
    <lineage>
        <taxon>Bacteria</taxon>
        <taxon>Bacillati</taxon>
        <taxon>Actinomycetota</taxon>
        <taxon>Actinomycetes</taxon>
        <taxon>Kitasatosporales</taxon>
        <taxon>Streptomycetaceae</taxon>
        <taxon>Streptomyces</taxon>
    </lineage>
</organism>
<keyword evidence="1" id="KW-0812">Transmembrane</keyword>
<evidence type="ECO:0000256" key="1">
    <source>
        <dbReference type="SAM" id="Phobius"/>
    </source>
</evidence>
<keyword evidence="1" id="KW-1133">Transmembrane helix</keyword>
<accession>A0A5R9FZ40</accession>
<sequence length="291" mass="30494">MMSADRETNHDMTHGDMTHGDVTHSDIALLLADAADEVEIGIAPYQSVVRGGRRRKARRWAVAAAAALVIAGSTGSLALAGALDGDGDRGAPVATQPSTVEERHLYEPGRTTLATGRDQGKEWRVAIDVWGAPKDKAEAQSQLDAMALYGVKPADVRVAGDLVGKGWVFVHLTVGDGEPSTVVQGAVEKGDSMSGTDIQAYSMPLKTGGSDRADASRDLVIGKVAPTAQQVICAWDNDTATVVDRAPQGAETSTDVLSIRPVDGSQPSWFVCLSPKGQGYKTADVAGFVKD</sequence>
<feature type="transmembrane region" description="Helical" evidence="1">
    <location>
        <begin position="60"/>
        <end position="83"/>
    </location>
</feature>
<name>A0A5R9FZ40_9ACTN</name>
<evidence type="ECO:0000313" key="2">
    <source>
        <dbReference type="EMBL" id="TLS47296.1"/>
    </source>
</evidence>
<dbReference type="AlphaFoldDB" id="A0A5R9FZ40"/>
<dbReference type="EMBL" id="VBZC01000004">
    <property type="protein sequence ID" value="TLS47296.1"/>
    <property type="molecule type" value="Genomic_DNA"/>
</dbReference>
<reference evidence="2 3" key="1">
    <citation type="submission" date="2019-05" db="EMBL/GenBank/DDBJ databases">
        <title>Streptomyces sp. NEAU-C151, a novel actinomycete isolated from soil.</title>
        <authorList>
            <person name="Han L."/>
            <person name="Jiang H."/>
        </authorList>
    </citation>
    <scope>NUCLEOTIDE SEQUENCE [LARGE SCALE GENOMIC DNA]</scope>
    <source>
        <strain evidence="2 3">NEAU-C151</strain>
    </source>
</reference>
<comment type="caution">
    <text evidence="2">The sequence shown here is derived from an EMBL/GenBank/DDBJ whole genome shotgun (WGS) entry which is preliminary data.</text>
</comment>
<gene>
    <name evidence="2" type="ORF">FE633_04480</name>
</gene>
<proteinExistence type="predicted"/>
<evidence type="ECO:0000313" key="3">
    <source>
        <dbReference type="Proteomes" id="UP000305906"/>
    </source>
</evidence>